<protein>
    <submittedName>
        <fullName evidence="1">Uncharacterized protein</fullName>
    </submittedName>
</protein>
<keyword evidence="2" id="KW-1185">Reference proteome</keyword>
<dbReference type="Proteomes" id="UP000299102">
    <property type="component" value="Unassembled WGS sequence"/>
</dbReference>
<dbReference type="AlphaFoldDB" id="A0A4C1Y3I1"/>
<accession>A0A4C1Y3I1</accession>
<organism evidence="1 2">
    <name type="scientific">Eumeta variegata</name>
    <name type="common">Bagworm moth</name>
    <name type="synonym">Eumeta japonica</name>
    <dbReference type="NCBI Taxonomy" id="151549"/>
    <lineage>
        <taxon>Eukaryota</taxon>
        <taxon>Metazoa</taxon>
        <taxon>Ecdysozoa</taxon>
        <taxon>Arthropoda</taxon>
        <taxon>Hexapoda</taxon>
        <taxon>Insecta</taxon>
        <taxon>Pterygota</taxon>
        <taxon>Neoptera</taxon>
        <taxon>Endopterygota</taxon>
        <taxon>Lepidoptera</taxon>
        <taxon>Glossata</taxon>
        <taxon>Ditrysia</taxon>
        <taxon>Tineoidea</taxon>
        <taxon>Psychidae</taxon>
        <taxon>Oiketicinae</taxon>
        <taxon>Eumeta</taxon>
    </lineage>
</organism>
<sequence length="120" mass="13569">MTPDHMLWRCGVFTVWKSRCICLTRLESRAARLSESGWRLLTTIIVIVPKYVASGLICDSKHIGQRAPGQESYLSIRTLLVARGTKVRASVRACVPAYARGQRGIQREKQRQVVKETERG</sequence>
<evidence type="ECO:0000313" key="2">
    <source>
        <dbReference type="Proteomes" id="UP000299102"/>
    </source>
</evidence>
<dbReference type="EMBL" id="BGZK01001043">
    <property type="protein sequence ID" value="GBP69524.1"/>
    <property type="molecule type" value="Genomic_DNA"/>
</dbReference>
<evidence type="ECO:0000313" key="1">
    <source>
        <dbReference type="EMBL" id="GBP69524.1"/>
    </source>
</evidence>
<reference evidence="1 2" key="1">
    <citation type="journal article" date="2019" name="Commun. Biol.">
        <title>The bagworm genome reveals a unique fibroin gene that provides high tensile strength.</title>
        <authorList>
            <person name="Kono N."/>
            <person name="Nakamura H."/>
            <person name="Ohtoshi R."/>
            <person name="Tomita M."/>
            <person name="Numata K."/>
            <person name="Arakawa K."/>
        </authorList>
    </citation>
    <scope>NUCLEOTIDE SEQUENCE [LARGE SCALE GENOMIC DNA]</scope>
</reference>
<name>A0A4C1Y3I1_EUMVA</name>
<gene>
    <name evidence="1" type="ORF">EVAR_88425_1</name>
</gene>
<comment type="caution">
    <text evidence="1">The sequence shown here is derived from an EMBL/GenBank/DDBJ whole genome shotgun (WGS) entry which is preliminary data.</text>
</comment>
<proteinExistence type="predicted"/>